<evidence type="ECO:0000313" key="3">
    <source>
        <dbReference type="EMBL" id="CAH1773300.1"/>
    </source>
</evidence>
<feature type="region of interest" description="Disordered" evidence="1">
    <location>
        <begin position="453"/>
        <end position="497"/>
    </location>
</feature>
<proteinExistence type="predicted"/>
<feature type="compositionally biased region" description="Polar residues" evidence="1">
    <location>
        <begin position="300"/>
        <end position="319"/>
    </location>
</feature>
<accession>A0A8J1U8U9</accession>
<dbReference type="AlphaFoldDB" id="A0A8J1U8U9"/>
<feature type="compositionally biased region" description="Basic and acidic residues" evidence="1">
    <location>
        <begin position="1"/>
        <end position="10"/>
    </location>
</feature>
<feature type="transmembrane region" description="Helical" evidence="2">
    <location>
        <begin position="803"/>
        <end position="825"/>
    </location>
</feature>
<name>A0A8J1U8U9_OWEFU</name>
<gene>
    <name evidence="3" type="ORF">OFUS_LOCUS916</name>
</gene>
<evidence type="ECO:0000256" key="2">
    <source>
        <dbReference type="SAM" id="Phobius"/>
    </source>
</evidence>
<dbReference type="OrthoDB" id="6256667at2759"/>
<feature type="compositionally biased region" description="Acidic residues" evidence="1">
    <location>
        <begin position="20"/>
        <end position="34"/>
    </location>
</feature>
<protein>
    <submittedName>
        <fullName evidence="3">Uncharacterized protein</fullName>
    </submittedName>
</protein>
<feature type="compositionally biased region" description="Polar residues" evidence="1">
    <location>
        <begin position="266"/>
        <end position="277"/>
    </location>
</feature>
<sequence>MDIDNCKKSSESIGPVNDVTMDECSAEGSEEADETQPFLDYIADIVPADEKEIVLPIFYAALRYPSAKGKSSVGTKFLKVDYNELQYEENVVEPGAAVYQDDVEDAIVKYDCAREDFNIKDDGGKVTHDDGQFDDSIAVLGANRDLDHKETKEHVVHVESVEHEGVHDVVDNSIEDHSKIEKQESETVVAELTNDDHRNDELIEVELHEEKHINVDHHECKVDYHEKEPGARDVTDKLDHDDKHSKTNSHVEENDEDEQNEDDETTSLLQNQQTPCHSKSYEESFEEELECQHDPKFIDSINSKPNAYQQKHSPNNTTKVANHEKQLLKQKSAKDIRIRCNTFNRTCYEAENDDDETLNGTTEFQSKSSAKYDDITEDSIDMSQLYDVYIPLLPSISTSATPDLNKDCILEIVPTTTLQPISPPQEVYKCSDIQHPNIEVGTDSTKELLRQDSLAPNDPSAHDGSLKPQSSVDSGRYSGESDKPSSPSDTLGFSRKSIDPLRLQYSVESEASTDGTDKAHLLVNRQKGEYIRASSVDDKLINRTSTNSERGRAVLLRSLSEGAKTKRTISRTVVPSNATTAQKTLINTNLSDDGKTTDRVTNRGQVGSGRKSTYLPTGRKSNVIYYQNRFIIINPKALPSNKLPGMRKQDSKSSQEDSYIDIVEAASNESSAHACKLEADDSSNHEGKISVELQHSDKNDTVDETCGEVTRLLSENDQTQNQDTDNNLTMEIQMDETSVTMDMDPRPVASPRVDVRNKNNPSVLKKLTHFLHDNRLQNSKDAKAKLKAQNDHQQRSHTILKKVLNVIFLTTGVCLFLAVIIVIIYTSVVDNKSTAENGALASTLQPLGTRTLQTKPIDWLVTAGHHSFNDDGPMNNSNEQAISNVDDETKELECLETDVPTQLKLRDFLPFAFV</sequence>
<keyword evidence="2" id="KW-0812">Transmembrane</keyword>
<keyword evidence="4" id="KW-1185">Reference proteome</keyword>
<organism evidence="3 4">
    <name type="scientific">Owenia fusiformis</name>
    <name type="common">Polychaete worm</name>
    <dbReference type="NCBI Taxonomy" id="6347"/>
    <lineage>
        <taxon>Eukaryota</taxon>
        <taxon>Metazoa</taxon>
        <taxon>Spiralia</taxon>
        <taxon>Lophotrochozoa</taxon>
        <taxon>Annelida</taxon>
        <taxon>Polychaeta</taxon>
        <taxon>Sedentaria</taxon>
        <taxon>Canalipalpata</taxon>
        <taxon>Sabellida</taxon>
        <taxon>Oweniida</taxon>
        <taxon>Oweniidae</taxon>
        <taxon>Owenia</taxon>
    </lineage>
</organism>
<evidence type="ECO:0000313" key="4">
    <source>
        <dbReference type="Proteomes" id="UP000749559"/>
    </source>
</evidence>
<evidence type="ECO:0000256" key="1">
    <source>
        <dbReference type="SAM" id="MobiDB-lite"/>
    </source>
</evidence>
<comment type="caution">
    <text evidence="3">The sequence shown here is derived from an EMBL/GenBank/DDBJ whole genome shotgun (WGS) entry which is preliminary data.</text>
</comment>
<feature type="region of interest" description="Disordered" evidence="1">
    <location>
        <begin position="1"/>
        <end position="34"/>
    </location>
</feature>
<feature type="compositionally biased region" description="Basic and acidic residues" evidence="1">
    <location>
        <begin position="219"/>
        <end position="252"/>
    </location>
</feature>
<feature type="compositionally biased region" description="Acidic residues" evidence="1">
    <location>
        <begin position="253"/>
        <end position="265"/>
    </location>
</feature>
<dbReference type="Proteomes" id="UP000749559">
    <property type="component" value="Unassembled WGS sequence"/>
</dbReference>
<reference evidence="3" key="1">
    <citation type="submission" date="2022-03" db="EMBL/GenBank/DDBJ databases">
        <authorList>
            <person name="Martin C."/>
        </authorList>
    </citation>
    <scope>NUCLEOTIDE SEQUENCE</scope>
</reference>
<keyword evidence="2" id="KW-0472">Membrane</keyword>
<dbReference type="EMBL" id="CAIIXF020000001">
    <property type="protein sequence ID" value="CAH1773300.1"/>
    <property type="molecule type" value="Genomic_DNA"/>
</dbReference>
<feature type="region of interest" description="Disordered" evidence="1">
    <location>
        <begin position="219"/>
        <end position="319"/>
    </location>
</feature>
<keyword evidence="2" id="KW-1133">Transmembrane helix</keyword>